<dbReference type="Pfam" id="PF03055">
    <property type="entry name" value="RPE65"/>
    <property type="match status" value="1"/>
</dbReference>
<proteinExistence type="inferred from homology"/>
<gene>
    <name evidence="6" type="ORF">GCM10022200_14640</name>
</gene>
<comment type="cofactor">
    <cofactor evidence="5">
        <name>Fe(2+)</name>
        <dbReference type="ChEBI" id="CHEBI:29033"/>
    </cofactor>
    <text evidence="5">Binds 1 Fe(2+) ion per subunit.</text>
</comment>
<evidence type="ECO:0000256" key="5">
    <source>
        <dbReference type="RuleBase" id="RU364048"/>
    </source>
</evidence>
<dbReference type="EC" id="1.13.11.-" evidence="5"/>
<keyword evidence="4 5" id="KW-0408">Iron</keyword>
<keyword evidence="7" id="KW-1185">Reference proteome</keyword>
<evidence type="ECO:0000256" key="1">
    <source>
        <dbReference type="ARBA" id="ARBA00006787"/>
    </source>
</evidence>
<keyword evidence="5" id="KW-0223">Dioxygenase</keyword>
<dbReference type="EMBL" id="BAAAYU010000005">
    <property type="protein sequence ID" value="GAA3632751.1"/>
    <property type="molecule type" value="Genomic_DNA"/>
</dbReference>
<evidence type="ECO:0000256" key="4">
    <source>
        <dbReference type="ARBA" id="ARBA00023004"/>
    </source>
</evidence>
<name>A0ABP7AHE9_9MICO</name>
<dbReference type="PANTHER" id="PTHR10543">
    <property type="entry name" value="BETA-CAROTENE DIOXYGENASE"/>
    <property type="match status" value="1"/>
</dbReference>
<evidence type="ECO:0000313" key="6">
    <source>
        <dbReference type="EMBL" id="GAA3632751.1"/>
    </source>
</evidence>
<evidence type="ECO:0000256" key="3">
    <source>
        <dbReference type="ARBA" id="ARBA00023002"/>
    </source>
</evidence>
<sequence>MNAVSTAAGFGESPETTLDDVPVIGTLPPWLEGSLLRNGPGTFQVGERRYRHWFDGLAMLHRFTISGGRVSYANRFLETEAYRAARDEQRIAFPEFATDPCRSLFARAMAVFDPEVTDSAKVNIARIAERFLALAETPVQVEFDPETLRTVGVTGWDRSTFGRMTTVHPQIDAARHEAINLVTRYGAVSTYVFRRVDTRSPGQIAGGSTLAGRAVREPGYIHSFGMSERHLVLAEFPLVVNPVSLLLWLRPYIENFRWKPARGTRIHIFDRDTGAHVTSATADPFFAFHHVNAYDDADGSVVVDLVGYDDASVIESFYLHRLEEPDVRIPPGTLRRVRVPLSGTAGRLPVETLSPTAIELPSIDYARHNTDPDLHFVYGVGLGTGIGFYDQLVKIDVRTGAAQRWRSAGCYPGEGVFVGRPGRQAEDDGVVLSVVLDAARGTSFLLVLDAAEFTEIARAELPHPVLFGYHGQFYGDIRPAPADAAG</sequence>
<dbReference type="RefSeq" id="WP_344737335.1">
    <property type="nucleotide sequence ID" value="NZ_BAAAYU010000005.1"/>
</dbReference>
<dbReference type="Proteomes" id="UP001501697">
    <property type="component" value="Unassembled WGS sequence"/>
</dbReference>
<dbReference type="PANTHER" id="PTHR10543:SF24">
    <property type="entry name" value="CAROTENOID ISOMEROOXYGENASE"/>
    <property type="match status" value="1"/>
</dbReference>
<keyword evidence="3 5" id="KW-0560">Oxidoreductase</keyword>
<keyword evidence="2 5" id="KW-0479">Metal-binding</keyword>
<comment type="similarity">
    <text evidence="1 5">Belongs to the carotenoid oxygenase family.</text>
</comment>
<accession>A0ABP7AHE9</accession>
<dbReference type="InterPro" id="IPR004294">
    <property type="entry name" value="Carotenoid_Oase"/>
</dbReference>
<comment type="caution">
    <text evidence="6">The sequence shown here is derived from an EMBL/GenBank/DDBJ whole genome shotgun (WGS) entry which is preliminary data.</text>
</comment>
<organism evidence="6 7">
    <name type="scientific">Microbacterium awajiense</name>
    <dbReference type="NCBI Taxonomy" id="415214"/>
    <lineage>
        <taxon>Bacteria</taxon>
        <taxon>Bacillati</taxon>
        <taxon>Actinomycetota</taxon>
        <taxon>Actinomycetes</taxon>
        <taxon>Micrococcales</taxon>
        <taxon>Microbacteriaceae</taxon>
        <taxon>Microbacterium</taxon>
    </lineage>
</organism>
<evidence type="ECO:0000313" key="7">
    <source>
        <dbReference type="Proteomes" id="UP001501697"/>
    </source>
</evidence>
<reference evidence="7" key="1">
    <citation type="journal article" date="2019" name="Int. J. Syst. Evol. Microbiol.">
        <title>The Global Catalogue of Microorganisms (GCM) 10K type strain sequencing project: providing services to taxonomists for standard genome sequencing and annotation.</title>
        <authorList>
            <consortium name="The Broad Institute Genomics Platform"/>
            <consortium name="The Broad Institute Genome Sequencing Center for Infectious Disease"/>
            <person name="Wu L."/>
            <person name="Ma J."/>
        </authorList>
    </citation>
    <scope>NUCLEOTIDE SEQUENCE [LARGE SCALE GENOMIC DNA]</scope>
    <source>
        <strain evidence="7">JCM 16544</strain>
    </source>
</reference>
<evidence type="ECO:0000256" key="2">
    <source>
        <dbReference type="ARBA" id="ARBA00022723"/>
    </source>
</evidence>
<protein>
    <recommendedName>
        <fullName evidence="5">Dioxygenase</fullName>
        <ecNumber evidence="5">1.13.11.-</ecNumber>
    </recommendedName>
</protein>